<feature type="transmembrane region" description="Helical" evidence="8">
    <location>
        <begin position="330"/>
        <end position="351"/>
    </location>
</feature>
<keyword evidence="2" id="KW-1003">Cell membrane</keyword>
<evidence type="ECO:0000313" key="11">
    <source>
        <dbReference type="Proteomes" id="UP000763557"/>
    </source>
</evidence>
<feature type="domain" description="Glycosyltransferase RgtA/B/C/D-like" evidence="9">
    <location>
        <begin position="61"/>
        <end position="221"/>
    </location>
</feature>
<feature type="transmembrane region" description="Helical" evidence="8">
    <location>
        <begin position="82"/>
        <end position="102"/>
    </location>
</feature>
<dbReference type="Proteomes" id="UP000763557">
    <property type="component" value="Unassembled WGS sequence"/>
</dbReference>
<feature type="transmembrane region" description="Helical" evidence="8">
    <location>
        <begin position="140"/>
        <end position="157"/>
    </location>
</feature>
<evidence type="ECO:0000256" key="5">
    <source>
        <dbReference type="ARBA" id="ARBA00022692"/>
    </source>
</evidence>
<feature type="transmembrane region" description="Helical" evidence="8">
    <location>
        <begin position="201"/>
        <end position="224"/>
    </location>
</feature>
<feature type="transmembrane region" description="Helical" evidence="8">
    <location>
        <begin position="279"/>
        <end position="297"/>
    </location>
</feature>
<dbReference type="InterPro" id="IPR050297">
    <property type="entry name" value="LipidA_mod_glycosyltrf_83"/>
</dbReference>
<accession>A0ABX2EZF3</accession>
<evidence type="ECO:0000256" key="6">
    <source>
        <dbReference type="ARBA" id="ARBA00022989"/>
    </source>
</evidence>
<evidence type="ECO:0000256" key="1">
    <source>
        <dbReference type="ARBA" id="ARBA00004651"/>
    </source>
</evidence>
<comment type="subcellular location">
    <subcellularLocation>
        <location evidence="1">Cell membrane</location>
        <topology evidence="1">Multi-pass membrane protein</topology>
    </subcellularLocation>
</comment>
<reference evidence="10 11" key="1">
    <citation type="submission" date="2020-01" db="EMBL/GenBank/DDBJ databases">
        <title>Kibdelosporangium persica a novel Actinomycetes from a hot desert in Iran.</title>
        <authorList>
            <person name="Safaei N."/>
            <person name="Zaburannyi N."/>
            <person name="Mueller R."/>
            <person name="Wink J."/>
        </authorList>
    </citation>
    <scope>NUCLEOTIDE SEQUENCE [LARGE SCALE GENOMIC DNA]</scope>
    <source>
        <strain evidence="10 11">4NS15</strain>
    </source>
</reference>
<feature type="transmembrane region" description="Helical" evidence="8">
    <location>
        <begin position="303"/>
        <end position="323"/>
    </location>
</feature>
<evidence type="ECO:0000259" key="9">
    <source>
        <dbReference type="Pfam" id="PF13231"/>
    </source>
</evidence>
<organism evidence="10 11">
    <name type="scientific">Kibdelosporangium persicum</name>
    <dbReference type="NCBI Taxonomy" id="2698649"/>
    <lineage>
        <taxon>Bacteria</taxon>
        <taxon>Bacillati</taxon>
        <taxon>Actinomycetota</taxon>
        <taxon>Actinomycetes</taxon>
        <taxon>Pseudonocardiales</taxon>
        <taxon>Pseudonocardiaceae</taxon>
        <taxon>Kibdelosporangium</taxon>
    </lineage>
</organism>
<dbReference type="Pfam" id="PF13231">
    <property type="entry name" value="PMT_2"/>
    <property type="match status" value="1"/>
</dbReference>
<keyword evidence="11" id="KW-1185">Reference proteome</keyword>
<evidence type="ECO:0000256" key="7">
    <source>
        <dbReference type="ARBA" id="ARBA00023136"/>
    </source>
</evidence>
<dbReference type="EMBL" id="JAAATY010000003">
    <property type="protein sequence ID" value="NRN64435.1"/>
    <property type="molecule type" value="Genomic_DNA"/>
</dbReference>
<feature type="transmembrane region" description="Helical" evidence="8">
    <location>
        <begin position="253"/>
        <end position="272"/>
    </location>
</feature>
<keyword evidence="4" id="KW-0808">Transferase</keyword>
<feature type="transmembrane region" description="Helical" evidence="8">
    <location>
        <begin position="114"/>
        <end position="133"/>
    </location>
</feature>
<dbReference type="GO" id="GO:0016757">
    <property type="term" value="F:glycosyltransferase activity"/>
    <property type="evidence" value="ECO:0007669"/>
    <property type="project" value="UniProtKB-KW"/>
</dbReference>
<gene>
    <name evidence="10" type="ORF">GC106_16410</name>
</gene>
<proteinExistence type="predicted"/>
<evidence type="ECO:0000256" key="2">
    <source>
        <dbReference type="ARBA" id="ARBA00022475"/>
    </source>
</evidence>
<evidence type="ECO:0000256" key="8">
    <source>
        <dbReference type="SAM" id="Phobius"/>
    </source>
</evidence>
<feature type="transmembrane region" description="Helical" evidence="8">
    <location>
        <begin position="16"/>
        <end position="35"/>
    </location>
</feature>
<evidence type="ECO:0000313" key="10">
    <source>
        <dbReference type="EMBL" id="NRN64435.1"/>
    </source>
</evidence>
<evidence type="ECO:0000256" key="3">
    <source>
        <dbReference type="ARBA" id="ARBA00022676"/>
    </source>
</evidence>
<name>A0ABX2EZF3_9PSEU</name>
<keyword evidence="7 8" id="KW-0472">Membrane</keyword>
<sequence length="499" mass="53241">MTLGVVNTATEPLPRLAWRPVGLVAAIQIVVLTALSGRYGFHRDELYFVAAGKHLDWGYADQPPITPALAWLSTTLFGETPFGLRVVATLAAAATAITIAYVARELGGDRTVQWVSAAVAALGPFSLAVSHMLSTSTTDMLIWALLGLFVLRLLRTGDGRWWPAIGAVIGAGMANKWLILLLVFGLAAGVLVFGPRGVLRTWWLAAGAAVTLVLVAPIMVWQVANDFPMLTVASGISEDDGAENRISFVPLQLVYLTPVGAVVWIAGLVRLWRDPGLRWARALAVSYPVVCVVLLAVGGKPYYSVPLLLLLVPAGVRPVLTWLTTGLRRAALGVLAAVGVVMAVVTGLPVLPPPLLNGPVLAINREPGEQVGWPELTANVAQVWRQIPDGARAGSVILTSNYGQAGAIEHYGPRHELPKPYSGHMSYWDWGPPSDSMTGAVLVVGGQPAQSPHLAGCRVVAENDNGAGVDNEEQGTRITLCDRTTAPWSQIWPSLRRFY</sequence>
<dbReference type="InterPro" id="IPR038731">
    <property type="entry name" value="RgtA/B/C-like"/>
</dbReference>
<dbReference type="PANTHER" id="PTHR33908:SF11">
    <property type="entry name" value="MEMBRANE PROTEIN"/>
    <property type="match status" value="1"/>
</dbReference>
<feature type="transmembrane region" description="Helical" evidence="8">
    <location>
        <begin position="177"/>
        <end position="194"/>
    </location>
</feature>
<comment type="caution">
    <text evidence="10">The sequence shown here is derived from an EMBL/GenBank/DDBJ whole genome shotgun (WGS) entry which is preliminary data.</text>
</comment>
<keyword evidence="3 10" id="KW-0328">Glycosyltransferase</keyword>
<keyword evidence="6 8" id="KW-1133">Transmembrane helix</keyword>
<protein>
    <submittedName>
        <fullName evidence="10">Dolichyl-phosphate-mannose-protein mannosyltransferase</fullName>
    </submittedName>
</protein>
<evidence type="ECO:0000256" key="4">
    <source>
        <dbReference type="ARBA" id="ARBA00022679"/>
    </source>
</evidence>
<keyword evidence="5 8" id="KW-0812">Transmembrane</keyword>
<dbReference type="PANTHER" id="PTHR33908">
    <property type="entry name" value="MANNOSYLTRANSFERASE YKCB-RELATED"/>
    <property type="match status" value="1"/>
</dbReference>